<dbReference type="Gene3D" id="1.20.120.520">
    <property type="entry name" value="nmb1532 protein domain like"/>
    <property type="match status" value="1"/>
</dbReference>
<evidence type="ECO:0000313" key="2">
    <source>
        <dbReference type="EMBL" id="KAB1436007.1"/>
    </source>
</evidence>
<dbReference type="PANTHER" id="PTHR39966">
    <property type="entry name" value="BLL2471 PROTEIN-RELATED"/>
    <property type="match status" value="1"/>
</dbReference>
<dbReference type="Proteomes" id="UP000461768">
    <property type="component" value="Unassembled WGS sequence"/>
</dbReference>
<dbReference type="GO" id="GO:0005886">
    <property type="term" value="C:plasma membrane"/>
    <property type="evidence" value="ECO:0007669"/>
    <property type="project" value="TreeGrafter"/>
</dbReference>
<reference evidence="2 3" key="2">
    <citation type="submission" date="2020-02" db="EMBL/GenBank/DDBJ databases">
        <title>Candidatus Galacturonibacter soehngenii shows hetero-acetogenic catabolism of galacturonic acid but lacks a canonical carbon monoxide dehydrogenase/acetyl-CoA synthase complex.</title>
        <authorList>
            <person name="Diender M."/>
            <person name="Stouten G.R."/>
            <person name="Petersen J.F."/>
            <person name="Nielsen P.H."/>
            <person name="Dueholm M.S."/>
            <person name="Pronk J.T."/>
            <person name="Van Loosdrecht M.C.M."/>
        </authorList>
    </citation>
    <scope>NUCLEOTIDE SEQUENCE [LARGE SCALE GENOMIC DNA]</scope>
    <source>
        <strain evidence="2">GalUA</strain>
    </source>
</reference>
<organism evidence="2 3">
    <name type="scientific">Candidatus Galacturonatibacter soehngenii</name>
    <dbReference type="NCBI Taxonomy" id="2307010"/>
    <lineage>
        <taxon>Bacteria</taxon>
        <taxon>Bacillati</taxon>
        <taxon>Bacillota</taxon>
        <taxon>Clostridia</taxon>
        <taxon>Lachnospirales</taxon>
        <taxon>Lachnospiraceae</taxon>
        <taxon>Candidatus Galacturonatibacter</taxon>
    </lineage>
</organism>
<dbReference type="RefSeq" id="WP_151147888.1">
    <property type="nucleotide sequence ID" value="NZ_WAGX01000007.1"/>
</dbReference>
<dbReference type="Pfam" id="PF01814">
    <property type="entry name" value="Hemerythrin"/>
    <property type="match status" value="1"/>
</dbReference>
<sequence>MYSVDIMVMEHDNILRLIHVVKKVCCQLIEGAKVNDEDFRKMIEFIRKYADKHHHGKEEEILFAEMTNHLGAMGTKLIQHGMLVEHDLGRRFIMDLETALNQYKENPNVNDKLEIVANAVGYANLLIRHIEKENQVIYPFAQRSLESSILESVDERVKVFEEDATTQKVQDKYLEILKELEEKYN</sequence>
<dbReference type="PANTHER" id="PTHR39966:SF1">
    <property type="entry name" value="HEMERYTHRIN-LIKE DOMAIN-CONTAINING PROTEIN"/>
    <property type="match status" value="1"/>
</dbReference>
<name>A0A7V7QIG6_9FIRM</name>
<protein>
    <submittedName>
        <fullName evidence="2">Hemerythrin domain-containing protein</fullName>
    </submittedName>
</protein>
<keyword evidence="3" id="KW-1185">Reference proteome</keyword>
<reference evidence="2 3" key="1">
    <citation type="submission" date="2019-09" db="EMBL/GenBank/DDBJ databases">
        <authorList>
            <person name="Valk L.C."/>
        </authorList>
    </citation>
    <scope>NUCLEOTIDE SEQUENCE [LARGE SCALE GENOMIC DNA]</scope>
    <source>
        <strain evidence="2">GalUA</strain>
    </source>
</reference>
<dbReference type="InterPro" id="IPR012312">
    <property type="entry name" value="Hemerythrin-like"/>
</dbReference>
<proteinExistence type="predicted"/>
<dbReference type="OrthoDB" id="9785474at2"/>
<comment type="caution">
    <text evidence="2">The sequence shown here is derived from an EMBL/GenBank/DDBJ whole genome shotgun (WGS) entry which is preliminary data.</text>
</comment>
<gene>
    <name evidence="2" type="ORF">F7O84_16705</name>
</gene>
<accession>A0A7V7QIG6</accession>
<evidence type="ECO:0000259" key="1">
    <source>
        <dbReference type="Pfam" id="PF01814"/>
    </source>
</evidence>
<evidence type="ECO:0000313" key="3">
    <source>
        <dbReference type="Proteomes" id="UP000461768"/>
    </source>
</evidence>
<dbReference type="EMBL" id="WAGX01000007">
    <property type="protein sequence ID" value="KAB1436007.1"/>
    <property type="molecule type" value="Genomic_DNA"/>
</dbReference>
<dbReference type="AlphaFoldDB" id="A0A7V7QIG6"/>
<feature type="domain" description="Hemerythrin-like" evidence="1">
    <location>
        <begin position="4"/>
        <end position="141"/>
    </location>
</feature>